<sequence>MNPFLTGGGDYQSKEALYCCTPALTLNIPCMTECHGEHAFITDENVARYYVRNKINEPVEDQIISIIAQKLDYIIDNPDIAMKKAKEGRRFIKDNHTMKAVGKQLKGILEGVLR</sequence>
<reference evidence="1" key="1">
    <citation type="journal article" date="2014" name="Front. Microbiol.">
        <title>High frequency of phylogenetically diverse reductive dehalogenase-homologous genes in deep subseafloor sedimentary metagenomes.</title>
        <authorList>
            <person name="Kawai M."/>
            <person name="Futagami T."/>
            <person name="Toyoda A."/>
            <person name="Takaki Y."/>
            <person name="Nishi S."/>
            <person name="Hori S."/>
            <person name="Arai W."/>
            <person name="Tsubouchi T."/>
            <person name="Morono Y."/>
            <person name="Uchiyama I."/>
            <person name="Ito T."/>
            <person name="Fujiyama A."/>
            <person name="Inagaki F."/>
            <person name="Takami H."/>
        </authorList>
    </citation>
    <scope>NUCLEOTIDE SEQUENCE</scope>
    <source>
        <strain evidence="1">Expedition CK06-06</strain>
    </source>
</reference>
<name>X1IGG0_9ZZZZ</name>
<evidence type="ECO:0000313" key="1">
    <source>
        <dbReference type="EMBL" id="GAH68355.1"/>
    </source>
</evidence>
<dbReference type="AlphaFoldDB" id="X1IGG0"/>
<protein>
    <submittedName>
        <fullName evidence="1">Uncharacterized protein</fullName>
    </submittedName>
</protein>
<comment type="caution">
    <text evidence="1">The sequence shown here is derived from an EMBL/GenBank/DDBJ whole genome shotgun (WGS) entry which is preliminary data.</text>
</comment>
<dbReference type="EMBL" id="BARU01032200">
    <property type="protein sequence ID" value="GAH68355.1"/>
    <property type="molecule type" value="Genomic_DNA"/>
</dbReference>
<accession>X1IGG0</accession>
<gene>
    <name evidence="1" type="ORF">S03H2_50817</name>
</gene>
<proteinExistence type="predicted"/>
<dbReference type="Gene3D" id="3.40.50.2000">
    <property type="entry name" value="Glycogen Phosphorylase B"/>
    <property type="match status" value="1"/>
</dbReference>
<organism evidence="1">
    <name type="scientific">marine sediment metagenome</name>
    <dbReference type="NCBI Taxonomy" id="412755"/>
    <lineage>
        <taxon>unclassified sequences</taxon>
        <taxon>metagenomes</taxon>
        <taxon>ecological metagenomes</taxon>
    </lineage>
</organism>
<dbReference type="SUPFAM" id="SSF53756">
    <property type="entry name" value="UDP-Glycosyltransferase/glycogen phosphorylase"/>
    <property type="match status" value="1"/>
</dbReference>